<feature type="transmembrane region" description="Helical" evidence="7">
    <location>
        <begin position="328"/>
        <end position="352"/>
    </location>
</feature>
<dbReference type="InterPro" id="IPR020846">
    <property type="entry name" value="MFS_dom"/>
</dbReference>
<evidence type="ECO:0000259" key="8">
    <source>
        <dbReference type="PROSITE" id="PS50850"/>
    </source>
</evidence>
<feature type="transmembrane region" description="Helical" evidence="7">
    <location>
        <begin position="166"/>
        <end position="187"/>
    </location>
</feature>
<feature type="transmembrane region" description="Helical" evidence="7">
    <location>
        <begin position="437"/>
        <end position="458"/>
    </location>
</feature>
<dbReference type="Pfam" id="PF07690">
    <property type="entry name" value="MFS_1"/>
    <property type="match status" value="1"/>
</dbReference>
<evidence type="ECO:0000256" key="7">
    <source>
        <dbReference type="SAM" id="Phobius"/>
    </source>
</evidence>
<feature type="transmembrane region" description="Helical" evidence="7">
    <location>
        <begin position="294"/>
        <end position="316"/>
    </location>
</feature>
<feature type="domain" description="Major facilitator superfamily (MFS) profile" evidence="8">
    <location>
        <begin position="14"/>
        <end position="463"/>
    </location>
</feature>
<accession>E1TJ87</accession>
<feature type="transmembrane region" description="Helical" evidence="7">
    <location>
        <begin position="396"/>
        <end position="417"/>
    </location>
</feature>
<dbReference type="InterPro" id="IPR036259">
    <property type="entry name" value="MFS_trans_sf"/>
</dbReference>
<dbReference type="STRING" id="640512.BC1003_3767"/>
<evidence type="ECO:0000313" key="9">
    <source>
        <dbReference type="EMBL" id="ADN59707.1"/>
    </source>
</evidence>
<dbReference type="Gene3D" id="1.20.1720.10">
    <property type="entry name" value="Multidrug resistance protein D"/>
    <property type="match status" value="1"/>
</dbReference>
<evidence type="ECO:0000256" key="4">
    <source>
        <dbReference type="ARBA" id="ARBA00022692"/>
    </source>
</evidence>
<keyword evidence="5 7" id="KW-1133">Transmembrane helix</keyword>
<dbReference type="SUPFAM" id="SSF103473">
    <property type="entry name" value="MFS general substrate transporter"/>
    <property type="match status" value="1"/>
</dbReference>
<feature type="transmembrane region" description="Helical" evidence="7">
    <location>
        <begin position="199"/>
        <end position="217"/>
    </location>
</feature>
<dbReference type="AlphaFoldDB" id="E1TJ87"/>
<name>E1TJ87_BURSG</name>
<proteinExistence type="predicted"/>
<dbReference type="GO" id="GO:0005886">
    <property type="term" value="C:plasma membrane"/>
    <property type="evidence" value="ECO:0007669"/>
    <property type="project" value="UniProtKB-SubCell"/>
</dbReference>
<evidence type="ECO:0000256" key="3">
    <source>
        <dbReference type="ARBA" id="ARBA00022475"/>
    </source>
</evidence>
<feature type="transmembrane region" description="Helical" evidence="7">
    <location>
        <begin position="12"/>
        <end position="34"/>
    </location>
</feature>
<feature type="transmembrane region" description="Helical" evidence="7">
    <location>
        <begin position="267"/>
        <end position="288"/>
    </location>
</feature>
<dbReference type="GO" id="GO:0022857">
    <property type="term" value="F:transmembrane transporter activity"/>
    <property type="evidence" value="ECO:0007669"/>
    <property type="project" value="InterPro"/>
</dbReference>
<keyword evidence="6 7" id="KW-0472">Membrane</keyword>
<feature type="transmembrane region" description="Helical" evidence="7">
    <location>
        <begin position="138"/>
        <end position="160"/>
    </location>
</feature>
<dbReference type="InterPro" id="IPR011701">
    <property type="entry name" value="MFS"/>
</dbReference>
<evidence type="ECO:0000256" key="2">
    <source>
        <dbReference type="ARBA" id="ARBA00022448"/>
    </source>
</evidence>
<protein>
    <submittedName>
        <fullName evidence="9">Major facilitator superfamily MFS_1</fullName>
    </submittedName>
</protein>
<sequence>MSATHAAHKHVGWLPYIVAATFFMEYLDTTVIATALPQMAHSFGVGPNSISLGMTAYMLALAIFIPASGWVADRCGSRNVFFSAIGVFTVASILCGLSQNVAEFTAARLLQGIGGAMMVPVGRLIVVRSTEKSRMMQAISTITWPAIAAPVVGPPIGGFITTYASWRWIFLLNVPFGLAAMAVALAMVPNLRGSERRPLDVVGLLLSGTALTAILYGAELASQPAENPWVAGAIIAAGLLVGVVAFQHAKRHPHPLIDVSTLKIPTFSVTVVTGSFTRIGIGAVPYLMPLLFQVGFGLSAFKSGLLLLASALGNLGMKALTTRILQRFGFRMVSIVDVTVAGIFIIACGLLTPEVPLALVLIVVFVYGVARSMQFSTLATLAYADVAQPQMSAASTLWSAAAQMTIGLGIAFGAVSLRAAAFFNGETSGHAFTLDDFRLAFLLAGVLTLLSVIGYMGLSRDAGQSIGGGSRGAEDPAKG</sequence>
<dbReference type="PANTHER" id="PTHR42718">
    <property type="entry name" value="MAJOR FACILITATOR SUPERFAMILY MULTIDRUG TRANSPORTER MFSC"/>
    <property type="match status" value="1"/>
</dbReference>
<feature type="transmembrane region" description="Helical" evidence="7">
    <location>
        <begin position="358"/>
        <end position="384"/>
    </location>
</feature>
<keyword evidence="3" id="KW-1003">Cell membrane</keyword>
<feature type="transmembrane region" description="Helical" evidence="7">
    <location>
        <begin position="105"/>
        <end position="126"/>
    </location>
</feature>
<gene>
    <name evidence="9" type="ordered locus">BC1003_3767</name>
</gene>
<dbReference type="EMBL" id="CP002218">
    <property type="protein sequence ID" value="ADN59707.1"/>
    <property type="molecule type" value="Genomic_DNA"/>
</dbReference>
<dbReference type="PANTHER" id="PTHR42718:SF46">
    <property type="entry name" value="BLR6921 PROTEIN"/>
    <property type="match status" value="1"/>
</dbReference>
<dbReference type="HOGENOM" id="CLU_000960_28_0_4"/>
<dbReference type="Gene3D" id="1.20.1250.20">
    <property type="entry name" value="MFS general substrate transporter like domains"/>
    <property type="match status" value="1"/>
</dbReference>
<dbReference type="KEGG" id="bgf:BC1003_3767"/>
<dbReference type="PRINTS" id="PR01036">
    <property type="entry name" value="TCRTETB"/>
</dbReference>
<feature type="transmembrane region" description="Helical" evidence="7">
    <location>
        <begin position="54"/>
        <end position="72"/>
    </location>
</feature>
<feature type="transmembrane region" description="Helical" evidence="7">
    <location>
        <begin position="229"/>
        <end position="246"/>
    </location>
</feature>
<evidence type="ECO:0000256" key="6">
    <source>
        <dbReference type="ARBA" id="ARBA00023136"/>
    </source>
</evidence>
<organism evidence="9">
    <name type="scientific">Burkholderia sp. (strain CCGE1003)</name>
    <dbReference type="NCBI Taxonomy" id="640512"/>
    <lineage>
        <taxon>Bacteria</taxon>
        <taxon>Pseudomonadati</taxon>
        <taxon>Pseudomonadota</taxon>
        <taxon>Betaproteobacteria</taxon>
        <taxon>Burkholderiales</taxon>
        <taxon>Burkholderiaceae</taxon>
        <taxon>Burkholderia</taxon>
    </lineage>
</organism>
<keyword evidence="4 7" id="KW-0812">Transmembrane</keyword>
<dbReference type="OrthoDB" id="9807274at2"/>
<evidence type="ECO:0000256" key="5">
    <source>
        <dbReference type="ARBA" id="ARBA00022989"/>
    </source>
</evidence>
<feature type="transmembrane region" description="Helical" evidence="7">
    <location>
        <begin position="79"/>
        <end position="99"/>
    </location>
</feature>
<dbReference type="eggNOG" id="COG2814">
    <property type="taxonomic scope" value="Bacteria"/>
</dbReference>
<comment type="subcellular location">
    <subcellularLocation>
        <location evidence="1">Cell membrane</location>
        <topology evidence="1">Multi-pass membrane protein</topology>
    </subcellularLocation>
</comment>
<dbReference type="PROSITE" id="PS50850">
    <property type="entry name" value="MFS"/>
    <property type="match status" value="1"/>
</dbReference>
<keyword evidence="2" id="KW-0813">Transport</keyword>
<reference evidence="9" key="1">
    <citation type="submission" date="2010-09" db="EMBL/GenBank/DDBJ databases">
        <title>Complete sequence of chromosome2 of Burkholderia sp. CCGE1003.</title>
        <authorList>
            <consortium name="US DOE Joint Genome Institute"/>
            <person name="Lucas S."/>
            <person name="Copeland A."/>
            <person name="Lapidus A."/>
            <person name="Cheng J.-F."/>
            <person name="Bruce D."/>
            <person name="Goodwin L."/>
            <person name="Pitluck S."/>
            <person name="Daligault H."/>
            <person name="Davenport K."/>
            <person name="Detter J.C."/>
            <person name="Han C."/>
            <person name="Tapia R."/>
            <person name="Land M."/>
            <person name="Hauser L."/>
            <person name="Jeffries C."/>
            <person name="Kyrpides N."/>
            <person name="Ivanova N."/>
            <person name="Ovchinnikova G."/>
            <person name="Martinez-Romero E."/>
            <person name="Rogel M.A."/>
            <person name="Auchtung J."/>
            <person name="Tiedje J.M."/>
            <person name="Woyke T."/>
        </authorList>
    </citation>
    <scope>NUCLEOTIDE SEQUENCE</scope>
    <source>
        <strain evidence="9">CCGE1003</strain>
    </source>
</reference>
<evidence type="ECO:0000256" key="1">
    <source>
        <dbReference type="ARBA" id="ARBA00004651"/>
    </source>
</evidence>